<protein>
    <submittedName>
        <fullName evidence="2">Uncharacterized protein</fullName>
    </submittedName>
</protein>
<evidence type="ECO:0000313" key="2">
    <source>
        <dbReference type="EMBL" id="AXK60734.1"/>
    </source>
</evidence>
<feature type="chain" id="PRO_5016774094" evidence="1">
    <location>
        <begin position="30"/>
        <end position="195"/>
    </location>
</feature>
<name>A0A345ZBR7_9BACT</name>
<dbReference type="EMBL" id="CP025544">
    <property type="protein sequence ID" value="AXK60734.1"/>
    <property type="molecule type" value="Genomic_DNA"/>
</dbReference>
<sequence>MKNLNLYLTMTLMAIVPASPLLSSGANTASIASAETAVIQSNSIAGSQTMGLASEFSSSVTPAPAVTSIDSGNVATPSAPTPVESATLLSDNSAPVQVMPVEQPAQNVAVALAPVEPTVPAPVVTEADQAQVAPVSQQAAQESVASAVPATNQETTTPSEEECAWNSMGSCVQSALFSMYAAACNGVTAVKNMIW</sequence>
<dbReference type="Proteomes" id="UP000254834">
    <property type="component" value="Chromosome"/>
</dbReference>
<evidence type="ECO:0000313" key="3">
    <source>
        <dbReference type="Proteomes" id="UP000254834"/>
    </source>
</evidence>
<organism evidence="2 3">
    <name type="scientific">Candidatus Chromulinivorax destructor</name>
    <dbReference type="NCBI Taxonomy" id="2066483"/>
    <lineage>
        <taxon>Bacteria</taxon>
        <taxon>Candidatus Babelota</taxon>
        <taxon>Candidatus Babeliae</taxon>
        <taxon>Candidatus Babeliales</taxon>
        <taxon>Candidatus Chromulinivoraceae</taxon>
        <taxon>Candidatus Chromulinivorax</taxon>
    </lineage>
</organism>
<dbReference type="RefSeq" id="WP_115585749.1">
    <property type="nucleotide sequence ID" value="NZ_CP025544.1"/>
</dbReference>
<dbReference type="AlphaFoldDB" id="A0A345ZBR7"/>
<feature type="signal peptide" evidence="1">
    <location>
        <begin position="1"/>
        <end position="29"/>
    </location>
</feature>
<evidence type="ECO:0000256" key="1">
    <source>
        <dbReference type="SAM" id="SignalP"/>
    </source>
</evidence>
<dbReference type="KEGG" id="cdes:C0J27_03185"/>
<reference evidence="2 3" key="1">
    <citation type="submission" date="2017-12" db="EMBL/GenBank/DDBJ databases">
        <title>Chromulinavorax destructans is a abundant pathogen of dominant heterotrophic picoflagllates.</title>
        <authorList>
            <person name="Deeg C.M."/>
            <person name="Zimmer M."/>
            <person name="Suttle C.A."/>
        </authorList>
    </citation>
    <scope>NUCLEOTIDE SEQUENCE [LARGE SCALE GENOMIC DNA]</scope>
    <source>
        <strain evidence="2 3">SeV1</strain>
    </source>
</reference>
<proteinExistence type="predicted"/>
<keyword evidence="3" id="KW-1185">Reference proteome</keyword>
<accession>A0A345ZBR7</accession>
<keyword evidence="1" id="KW-0732">Signal</keyword>
<gene>
    <name evidence="2" type="ORF">C0J27_03185</name>
</gene>